<name>A0A543GFN4_9PSEU</name>
<keyword evidence="1" id="KW-0812">Transmembrane</keyword>
<protein>
    <submittedName>
        <fullName evidence="2">Putative membrane protein</fullName>
    </submittedName>
</protein>
<dbReference type="AlphaFoldDB" id="A0A543GFN4"/>
<accession>A0A543GFN4</accession>
<dbReference type="InterPro" id="IPR009200">
    <property type="entry name" value="DUF1269_membrane"/>
</dbReference>
<evidence type="ECO:0000313" key="2">
    <source>
        <dbReference type="EMBL" id="TQM44884.1"/>
    </source>
</evidence>
<evidence type="ECO:0000256" key="1">
    <source>
        <dbReference type="SAM" id="Phobius"/>
    </source>
</evidence>
<dbReference type="Pfam" id="PF06897">
    <property type="entry name" value="DUF1269"/>
    <property type="match status" value="1"/>
</dbReference>
<proteinExistence type="predicted"/>
<evidence type="ECO:0000313" key="3">
    <source>
        <dbReference type="Proteomes" id="UP000319818"/>
    </source>
</evidence>
<keyword evidence="3" id="KW-1185">Reference proteome</keyword>
<keyword evidence="1" id="KW-1133">Transmembrane helix</keyword>
<dbReference type="OrthoDB" id="5244321at2"/>
<comment type="caution">
    <text evidence="2">The sequence shown here is derived from an EMBL/GenBank/DDBJ whole genome shotgun (WGS) entry which is preliminary data.</text>
</comment>
<gene>
    <name evidence="2" type="ORF">FB388_2271</name>
</gene>
<dbReference type="EMBL" id="VFPH01000001">
    <property type="protein sequence ID" value="TQM44884.1"/>
    <property type="molecule type" value="Genomic_DNA"/>
</dbReference>
<keyword evidence="1" id="KW-0472">Membrane</keyword>
<reference evidence="2 3" key="1">
    <citation type="submission" date="2019-06" db="EMBL/GenBank/DDBJ databases">
        <title>Sequencing the genomes of 1000 actinobacteria strains.</title>
        <authorList>
            <person name="Klenk H.-P."/>
        </authorList>
    </citation>
    <scope>NUCLEOTIDE SEQUENCE [LARGE SCALE GENOMIC DNA]</scope>
    <source>
        <strain evidence="2 3">DSM 45511</strain>
    </source>
</reference>
<feature type="transmembrane region" description="Helical" evidence="1">
    <location>
        <begin position="56"/>
        <end position="77"/>
    </location>
</feature>
<dbReference type="RefSeq" id="WP_142100057.1">
    <property type="nucleotide sequence ID" value="NZ_VFPH01000001.1"/>
</dbReference>
<organism evidence="2 3">
    <name type="scientific">Pseudonocardia cypriaca</name>
    <dbReference type="NCBI Taxonomy" id="882449"/>
    <lineage>
        <taxon>Bacteria</taxon>
        <taxon>Bacillati</taxon>
        <taxon>Actinomycetota</taxon>
        <taxon>Actinomycetes</taxon>
        <taxon>Pseudonocardiales</taxon>
        <taxon>Pseudonocardiaceae</taxon>
        <taxon>Pseudonocardia</taxon>
    </lineage>
</organism>
<sequence>MAATLTVWKFDTVHGAEGALGLLQRMQKEELITINDAAYVYWTEGRKKPKTQQLRSLAGAGALGGSFWGLLFGLIFFVPLLGMAMGAAMGALMGSMSDVGIDDSFVRQVREQVTPGTSALFVMASNVVVDKVLDEFKQTGATLLSTNLSNEQEAKLREAFADTE</sequence>
<dbReference type="Proteomes" id="UP000319818">
    <property type="component" value="Unassembled WGS sequence"/>
</dbReference>